<dbReference type="Gene3D" id="3.40.50.720">
    <property type="entry name" value="NAD(P)-binding Rossmann-like Domain"/>
    <property type="match status" value="1"/>
</dbReference>
<dbReference type="Pfam" id="PF03446">
    <property type="entry name" value="NAD_binding_2"/>
    <property type="match status" value="1"/>
</dbReference>
<dbReference type="InterPro" id="IPR036291">
    <property type="entry name" value="NAD(P)-bd_dom_sf"/>
</dbReference>
<dbReference type="PIRSF" id="PIRSF000103">
    <property type="entry name" value="HIBADH"/>
    <property type="match status" value="1"/>
</dbReference>
<dbReference type="SUPFAM" id="SSF51735">
    <property type="entry name" value="NAD(P)-binding Rossmann-fold domains"/>
    <property type="match status" value="1"/>
</dbReference>
<evidence type="ECO:0000259" key="4">
    <source>
        <dbReference type="Pfam" id="PF21761"/>
    </source>
</evidence>
<dbReference type="InterPro" id="IPR048666">
    <property type="entry name" value="RedAm-like_C"/>
</dbReference>
<accession>A0ABN3XVR9</accession>
<sequence length="315" mass="31976">MTTDSRPPVTVIGLGAMGKALAEAFLDNGHPTTVWNRTAARSEELAARGATAAATVAEAIAASPLVVICVLDHASVRNVLDAALGGTDVLDTPDAPGSGTGVLAGRTLVNLTNGTPAQARETARWVSGHGAEYLDGGIMAVPPMIGTPGSLVLYSGSQESFRAHERTFEVLGGAMYLGAEPGRAALYDIALLSAMYGMFGGFFQAVALAGSEGVPATEFTPLVVSWLNAMATALPGMAEAIDSGDHSATGSNLRMQAVSFVNLLDTSRDQGVDAGLLEPMGALLDRGVAAGRGAGDVSGVVDLLRTGPAGDARTR</sequence>
<reference evidence="5 6" key="1">
    <citation type="journal article" date="2019" name="Int. J. Syst. Evol. Microbiol.">
        <title>The Global Catalogue of Microorganisms (GCM) 10K type strain sequencing project: providing services to taxonomists for standard genome sequencing and annotation.</title>
        <authorList>
            <consortium name="The Broad Institute Genomics Platform"/>
            <consortium name="The Broad Institute Genome Sequencing Center for Infectious Disease"/>
            <person name="Wu L."/>
            <person name="Ma J."/>
        </authorList>
    </citation>
    <scope>NUCLEOTIDE SEQUENCE [LARGE SCALE GENOMIC DNA]</scope>
    <source>
        <strain evidence="5 6">JCM 3106</strain>
    </source>
</reference>
<keyword evidence="2" id="KW-0560">Oxidoreductase</keyword>
<evidence type="ECO:0000313" key="5">
    <source>
        <dbReference type="EMBL" id="GAA2999478.1"/>
    </source>
</evidence>
<dbReference type="InterPro" id="IPR015815">
    <property type="entry name" value="HIBADH-related"/>
</dbReference>
<dbReference type="PANTHER" id="PTHR43580">
    <property type="entry name" value="OXIDOREDUCTASE GLYR1-RELATED"/>
    <property type="match status" value="1"/>
</dbReference>
<evidence type="ECO:0000256" key="1">
    <source>
        <dbReference type="ARBA" id="ARBA00009080"/>
    </source>
</evidence>
<dbReference type="Proteomes" id="UP001499930">
    <property type="component" value="Unassembled WGS sequence"/>
</dbReference>
<feature type="domain" description="NADPH-dependent reductive aminase-like C-terminal" evidence="4">
    <location>
        <begin position="180"/>
        <end position="305"/>
    </location>
</feature>
<dbReference type="PANTHER" id="PTHR43580:SF2">
    <property type="entry name" value="CYTOKINE-LIKE NUCLEAR FACTOR N-PAC"/>
    <property type="match status" value="1"/>
</dbReference>
<comment type="similarity">
    <text evidence="1">Belongs to the HIBADH-related family.</text>
</comment>
<proteinExistence type="inferred from homology"/>
<gene>
    <name evidence="5" type="ORF">GCM10017559_20320</name>
</gene>
<evidence type="ECO:0000313" key="6">
    <source>
        <dbReference type="Proteomes" id="UP001499930"/>
    </source>
</evidence>
<dbReference type="EMBL" id="BAAAWD010000006">
    <property type="protein sequence ID" value="GAA2999478.1"/>
    <property type="molecule type" value="Genomic_DNA"/>
</dbReference>
<keyword evidence="6" id="KW-1185">Reference proteome</keyword>
<organism evidence="5 6">
    <name type="scientific">Streptosporangium longisporum</name>
    <dbReference type="NCBI Taxonomy" id="46187"/>
    <lineage>
        <taxon>Bacteria</taxon>
        <taxon>Bacillati</taxon>
        <taxon>Actinomycetota</taxon>
        <taxon>Actinomycetes</taxon>
        <taxon>Streptosporangiales</taxon>
        <taxon>Streptosporangiaceae</taxon>
        <taxon>Streptosporangium</taxon>
    </lineage>
</organism>
<dbReference type="Gene3D" id="1.10.1040.10">
    <property type="entry name" value="N-(1-d-carboxylethyl)-l-norvaline Dehydrogenase, domain 2"/>
    <property type="match status" value="1"/>
</dbReference>
<dbReference type="InterPro" id="IPR013328">
    <property type="entry name" value="6PGD_dom2"/>
</dbReference>
<name>A0ABN3XVR9_9ACTN</name>
<comment type="caution">
    <text evidence="5">The sequence shown here is derived from an EMBL/GenBank/DDBJ whole genome shotgun (WGS) entry which is preliminary data.</text>
</comment>
<protein>
    <submittedName>
        <fullName evidence="5">NAD(P)-binding domain-containing protein</fullName>
    </submittedName>
</protein>
<dbReference type="InterPro" id="IPR006115">
    <property type="entry name" value="6PGDH_NADP-bd"/>
</dbReference>
<dbReference type="InterPro" id="IPR051265">
    <property type="entry name" value="HIBADH-related_NP60_sf"/>
</dbReference>
<evidence type="ECO:0000259" key="3">
    <source>
        <dbReference type="Pfam" id="PF03446"/>
    </source>
</evidence>
<feature type="domain" description="6-phosphogluconate dehydrogenase NADP-binding" evidence="3">
    <location>
        <begin position="9"/>
        <end position="175"/>
    </location>
</feature>
<dbReference type="RefSeq" id="WP_344891638.1">
    <property type="nucleotide sequence ID" value="NZ_BAAAWD010000006.1"/>
</dbReference>
<evidence type="ECO:0000256" key="2">
    <source>
        <dbReference type="ARBA" id="ARBA00023002"/>
    </source>
</evidence>
<dbReference type="Pfam" id="PF21761">
    <property type="entry name" value="RedAm-like_C"/>
    <property type="match status" value="1"/>
</dbReference>